<dbReference type="Gene3D" id="2.30.280.10">
    <property type="entry name" value="SRA-YDG"/>
    <property type="match status" value="1"/>
</dbReference>
<dbReference type="InterPro" id="IPR003105">
    <property type="entry name" value="SRA_YDG"/>
</dbReference>
<sequence length="413" mass="44934">MASETPPAETPPEESTSTNPATATAGPVPAPPREQTPGKYFQWVNKSVLGLLGIWSKQALDEVSPRVAEKKQEFANFLDYLERCRQAYPNTLPSELVSVDLALARLKGGLQIVYNDQKAPLQLYFSDDDKDRARAFHDWAEQADVQPAVSPATSNGDTAVAAVAAAVTASTSNGRSRQRRSPASDNAGYSVRLPPVDHPIWGIRSIMHGVALTGQNGKTQCFDPRYKSEQRSAAVFGHNGLAVGNWFASQIRAVYCGAHGSSEGGIHSRKDKGAYSVIVTSTYDDVDEDHGDVLYYSGSRALENTNPLQCAPRSAGTTALHVSYQSGRVLRVLRKASAKGKYAAWAPDCGIRYDGLYRITRCGTKKNQKGGLYEQFKLVREPNQTPLEDLTSIPSLAQRNDYARIGEGFVPVQ</sequence>
<feature type="region of interest" description="Disordered" evidence="3">
    <location>
        <begin position="171"/>
        <end position="190"/>
    </location>
</feature>
<comment type="subcellular location">
    <subcellularLocation>
        <location evidence="2">Nucleus</location>
    </subcellularLocation>
</comment>
<organism evidence="5 6">
    <name type="scientific">Colletotrichum karsti</name>
    <dbReference type="NCBI Taxonomy" id="1095194"/>
    <lineage>
        <taxon>Eukaryota</taxon>
        <taxon>Fungi</taxon>
        <taxon>Dikarya</taxon>
        <taxon>Ascomycota</taxon>
        <taxon>Pezizomycotina</taxon>
        <taxon>Sordariomycetes</taxon>
        <taxon>Hypocreomycetidae</taxon>
        <taxon>Glomerellales</taxon>
        <taxon>Glomerellaceae</taxon>
        <taxon>Colletotrichum</taxon>
        <taxon>Colletotrichum boninense species complex</taxon>
    </lineage>
</organism>
<dbReference type="PANTHER" id="PTHR14140">
    <property type="entry name" value="E3 UBIQUITIN-PROTEIN LIGASE UHRF-RELATED"/>
    <property type="match status" value="1"/>
</dbReference>
<feature type="domain" description="YDG" evidence="4">
    <location>
        <begin position="236"/>
        <end position="380"/>
    </location>
</feature>
<dbReference type="OrthoDB" id="2270193at2759"/>
<dbReference type="InterPro" id="IPR045134">
    <property type="entry name" value="UHRF1/2-like"/>
</dbReference>
<gene>
    <name evidence="5" type="ORF">CkaCkLH20_03564</name>
</gene>
<dbReference type="AlphaFoldDB" id="A0A9P6I9X6"/>
<dbReference type="SUPFAM" id="SSF88697">
    <property type="entry name" value="PUA domain-like"/>
    <property type="match status" value="1"/>
</dbReference>
<evidence type="ECO:0000256" key="3">
    <source>
        <dbReference type="SAM" id="MobiDB-lite"/>
    </source>
</evidence>
<reference evidence="5" key="2">
    <citation type="submission" date="2020-11" db="EMBL/GenBank/DDBJ databases">
        <title>Whole genome sequencing of Colletotrichum sp.</title>
        <authorList>
            <person name="Li H."/>
        </authorList>
    </citation>
    <scope>NUCLEOTIDE SEQUENCE</scope>
    <source>
        <strain evidence="5">CkLH20</strain>
    </source>
</reference>
<comment type="caution">
    <text evidence="5">The sequence shown here is derived from an EMBL/GenBank/DDBJ whole genome shotgun (WGS) entry which is preliminary data.</text>
</comment>
<evidence type="ECO:0000259" key="4">
    <source>
        <dbReference type="PROSITE" id="PS51015"/>
    </source>
</evidence>
<dbReference type="GO" id="GO:0005634">
    <property type="term" value="C:nucleus"/>
    <property type="evidence" value="ECO:0007669"/>
    <property type="project" value="UniProtKB-SubCell"/>
</dbReference>
<dbReference type="PROSITE" id="PS51015">
    <property type="entry name" value="YDG"/>
    <property type="match status" value="1"/>
</dbReference>
<keyword evidence="1 2" id="KW-0539">Nucleus</keyword>
<accession>A0A9P6I9X6</accession>
<keyword evidence="6" id="KW-1185">Reference proteome</keyword>
<dbReference type="SMART" id="SM00466">
    <property type="entry name" value="SRA"/>
    <property type="match status" value="1"/>
</dbReference>
<evidence type="ECO:0000313" key="6">
    <source>
        <dbReference type="Proteomes" id="UP000781932"/>
    </source>
</evidence>
<evidence type="ECO:0000256" key="2">
    <source>
        <dbReference type="PROSITE-ProRule" id="PRU00358"/>
    </source>
</evidence>
<dbReference type="GO" id="GO:0044027">
    <property type="term" value="P:negative regulation of gene expression via chromosomal CpG island methylation"/>
    <property type="evidence" value="ECO:0007669"/>
    <property type="project" value="TreeGrafter"/>
</dbReference>
<dbReference type="InterPro" id="IPR036987">
    <property type="entry name" value="SRA-YDG_sf"/>
</dbReference>
<name>A0A9P6I9X6_9PEZI</name>
<dbReference type="GO" id="GO:0016567">
    <property type="term" value="P:protein ubiquitination"/>
    <property type="evidence" value="ECO:0007669"/>
    <property type="project" value="TreeGrafter"/>
</dbReference>
<dbReference type="InterPro" id="IPR015947">
    <property type="entry name" value="PUA-like_sf"/>
</dbReference>
<evidence type="ECO:0000313" key="5">
    <source>
        <dbReference type="EMBL" id="KAF9878664.1"/>
    </source>
</evidence>
<dbReference type="RefSeq" id="XP_038748125.1">
    <property type="nucleotide sequence ID" value="XM_038886283.1"/>
</dbReference>
<dbReference type="GO" id="GO:0061630">
    <property type="term" value="F:ubiquitin protein ligase activity"/>
    <property type="evidence" value="ECO:0007669"/>
    <property type="project" value="TreeGrafter"/>
</dbReference>
<feature type="compositionally biased region" description="Low complexity" evidence="3">
    <location>
        <begin position="1"/>
        <end position="27"/>
    </location>
</feature>
<dbReference type="PANTHER" id="PTHR14140:SF27">
    <property type="entry name" value="OS04G0289800 PROTEIN"/>
    <property type="match status" value="1"/>
</dbReference>
<proteinExistence type="predicted"/>
<protein>
    <recommendedName>
        <fullName evidence="4">YDG domain-containing protein</fullName>
    </recommendedName>
</protein>
<dbReference type="Pfam" id="PF02182">
    <property type="entry name" value="SAD_SRA"/>
    <property type="match status" value="1"/>
</dbReference>
<dbReference type="Proteomes" id="UP000781932">
    <property type="component" value="Unassembled WGS sequence"/>
</dbReference>
<dbReference type="GeneID" id="62159357"/>
<reference evidence="5" key="1">
    <citation type="submission" date="2020-03" db="EMBL/GenBank/DDBJ databases">
        <authorList>
            <person name="He L."/>
        </authorList>
    </citation>
    <scope>NUCLEOTIDE SEQUENCE</scope>
    <source>
        <strain evidence="5">CkLH20</strain>
    </source>
</reference>
<dbReference type="EMBL" id="JAATWM020000009">
    <property type="protein sequence ID" value="KAF9878664.1"/>
    <property type="molecule type" value="Genomic_DNA"/>
</dbReference>
<evidence type="ECO:0000256" key="1">
    <source>
        <dbReference type="ARBA" id="ARBA00023242"/>
    </source>
</evidence>
<feature type="region of interest" description="Disordered" evidence="3">
    <location>
        <begin position="1"/>
        <end position="37"/>
    </location>
</feature>